<dbReference type="KEGG" id="salj:SMD11_1249"/>
<sequence length="115" mass="12424">MPAQMRFDFQGMALTGTPGTEIVLEITHVNAHPDTPPSERVKVVATGQDWPAAGFTLTQEAYGRLFAEGDVFEVRAKIAQLGGGESAWSTPYRTPPVPYVAPRPPEIGSIVWATD</sequence>
<dbReference type="Proteomes" id="UP000195755">
    <property type="component" value="Chromosome"/>
</dbReference>
<protein>
    <submittedName>
        <fullName evidence="1">Uncharacterized protein</fullName>
    </submittedName>
</protein>
<dbReference type="AlphaFoldDB" id="A0A1Z2KY07"/>
<name>A0A1Z2KY07_9ACTN</name>
<proteinExistence type="predicted"/>
<organism evidence="1 2">
    <name type="scientific">Streptomyces albireticuli</name>
    <dbReference type="NCBI Taxonomy" id="1940"/>
    <lineage>
        <taxon>Bacteria</taxon>
        <taxon>Bacillati</taxon>
        <taxon>Actinomycetota</taxon>
        <taxon>Actinomycetes</taxon>
        <taxon>Kitasatosporales</taxon>
        <taxon>Streptomycetaceae</taxon>
        <taxon>Streptomyces</taxon>
    </lineage>
</organism>
<dbReference type="RefSeq" id="WP_087925446.1">
    <property type="nucleotide sequence ID" value="NZ_CP021744.1"/>
</dbReference>
<evidence type="ECO:0000313" key="1">
    <source>
        <dbReference type="EMBL" id="ARZ66910.1"/>
    </source>
</evidence>
<dbReference type="EMBL" id="CP021744">
    <property type="protein sequence ID" value="ARZ66910.1"/>
    <property type="molecule type" value="Genomic_DNA"/>
</dbReference>
<gene>
    <name evidence="1" type="ORF">SMD11_1249</name>
</gene>
<accession>A0A1Z2KY07</accession>
<evidence type="ECO:0000313" key="2">
    <source>
        <dbReference type="Proteomes" id="UP000195755"/>
    </source>
</evidence>
<reference evidence="1 2" key="1">
    <citation type="submission" date="2017-06" db="EMBL/GenBank/DDBJ databases">
        <title>Streptomyces albireticuli Genome sequencing and assembly.</title>
        <authorList>
            <person name="Wang Y."/>
            <person name="Du B."/>
            <person name="Ding Y."/>
            <person name="Liu H."/>
            <person name="Hou Q."/>
            <person name="Liu K."/>
            <person name="Yao L."/>
            <person name="Wang C."/>
        </authorList>
    </citation>
    <scope>NUCLEOTIDE SEQUENCE [LARGE SCALE GENOMIC DNA]</scope>
    <source>
        <strain evidence="1 2">MDJK11</strain>
    </source>
</reference>